<organism evidence="3 4">
    <name type="scientific">Halobacterium hubeiense</name>
    <dbReference type="NCBI Taxonomy" id="1407499"/>
    <lineage>
        <taxon>Archaea</taxon>
        <taxon>Methanobacteriati</taxon>
        <taxon>Methanobacteriota</taxon>
        <taxon>Stenosarchaea group</taxon>
        <taxon>Halobacteria</taxon>
        <taxon>Halobacteriales</taxon>
        <taxon>Halobacteriaceae</taxon>
        <taxon>Halobacterium</taxon>
    </lineage>
</organism>
<gene>
    <name evidence="3" type="ORF">HHUB_1032</name>
</gene>
<evidence type="ECO:0000259" key="2">
    <source>
        <dbReference type="Pfam" id="PF26444"/>
    </source>
</evidence>
<evidence type="ECO:0000256" key="1">
    <source>
        <dbReference type="SAM" id="Phobius"/>
    </source>
</evidence>
<protein>
    <recommendedName>
        <fullName evidence="2">DUF8123 domain-containing protein</fullName>
    </recommendedName>
</protein>
<evidence type="ECO:0000313" key="4">
    <source>
        <dbReference type="Proteomes" id="UP000066737"/>
    </source>
</evidence>
<dbReference type="EMBL" id="LN831302">
    <property type="protein sequence ID" value="CQH44150.1"/>
    <property type="molecule type" value="Genomic_DNA"/>
</dbReference>
<feature type="transmembrane region" description="Helical" evidence="1">
    <location>
        <begin position="39"/>
        <end position="63"/>
    </location>
</feature>
<dbReference type="RefSeq" id="WP_059055108.1">
    <property type="nucleotide sequence ID" value="NZ_CEML01000001.1"/>
</dbReference>
<dbReference type="InterPro" id="IPR058436">
    <property type="entry name" value="DUF8123"/>
</dbReference>
<accession>A0A0U5GWV5</accession>
<keyword evidence="1" id="KW-1133">Transmembrane helix</keyword>
<evidence type="ECO:0000313" key="3">
    <source>
        <dbReference type="EMBL" id="CQH44150.1"/>
    </source>
</evidence>
<name>A0A0U5GWV5_9EURY</name>
<dbReference type="GeneID" id="26657748"/>
<dbReference type="KEGG" id="hhb:Hhub_1032"/>
<keyword evidence="4" id="KW-1185">Reference proteome</keyword>
<reference evidence="4" key="1">
    <citation type="journal article" date="2016" name="Environ. Microbiol.">
        <title>The complete genome of a viable archaeum isolated from 123-million-year-old rock salt.</title>
        <authorList>
            <person name="Jaakkola S.T."/>
            <person name="Pfeiffer F."/>
            <person name="Ravantti J.J."/>
            <person name="Guo Q."/>
            <person name="Liu Y."/>
            <person name="Chen X."/>
            <person name="Ma H."/>
            <person name="Yang C."/>
            <person name="Oksanen H.M."/>
            <person name="Bamford D.H."/>
        </authorList>
    </citation>
    <scope>NUCLEOTIDE SEQUENCE</scope>
    <source>
        <strain evidence="4">JI20-1</strain>
    </source>
</reference>
<feature type="domain" description="DUF8123" evidence="2">
    <location>
        <begin position="2"/>
        <end position="66"/>
    </location>
</feature>
<feature type="transmembrane region" description="Helical" evidence="1">
    <location>
        <begin position="12"/>
        <end position="33"/>
    </location>
</feature>
<keyword evidence="1" id="KW-0812">Transmembrane</keyword>
<keyword evidence="1" id="KW-0472">Membrane</keyword>
<proteinExistence type="predicted"/>
<dbReference type="Pfam" id="PF26444">
    <property type="entry name" value="DUF8123"/>
    <property type="match status" value="1"/>
</dbReference>
<dbReference type="AlphaFoldDB" id="A0A0U5GWV5"/>
<dbReference type="Proteomes" id="UP000066737">
    <property type="component" value="Chromosome I"/>
</dbReference>
<sequence length="67" mass="6805">MQQLFADTLDVYGVLVGVFVALVGVGTLVGMPWQYTNSGVVTVFQALGAVGAVGIGVGLAWLAHAQA</sequence>